<dbReference type="PANTHER" id="PTHR39344:SF1">
    <property type="entry name" value="UPF0182 PROTEIN SLL1060"/>
    <property type="match status" value="1"/>
</dbReference>
<evidence type="ECO:0000256" key="3">
    <source>
        <dbReference type="ARBA" id="ARBA00022989"/>
    </source>
</evidence>
<dbReference type="OrthoDB" id="9763654at2"/>
<feature type="transmembrane region" description="Helical" evidence="5">
    <location>
        <begin position="46"/>
        <end position="66"/>
    </location>
</feature>
<keyword evidence="4 5" id="KW-0472">Membrane</keyword>
<comment type="subcellular location">
    <subcellularLocation>
        <location evidence="5">Cell membrane</location>
        <topology evidence="5">Multi-pass membrane protein</topology>
    </subcellularLocation>
</comment>
<evidence type="ECO:0000313" key="8">
    <source>
        <dbReference type="Proteomes" id="UP000198881"/>
    </source>
</evidence>
<evidence type="ECO:0000313" key="7">
    <source>
        <dbReference type="EMBL" id="SFV20493.1"/>
    </source>
</evidence>
<dbReference type="PANTHER" id="PTHR39344">
    <property type="entry name" value="UPF0182 PROTEIN SLL1060"/>
    <property type="match status" value="1"/>
</dbReference>
<keyword evidence="2 5" id="KW-0812">Transmembrane</keyword>
<feature type="transmembrane region" description="Helical" evidence="5">
    <location>
        <begin position="264"/>
        <end position="286"/>
    </location>
</feature>
<dbReference type="EMBL" id="FPCG01000001">
    <property type="protein sequence ID" value="SFV20493.1"/>
    <property type="molecule type" value="Genomic_DNA"/>
</dbReference>
<accession>A0A1I7MEY3</accession>
<evidence type="ECO:0000256" key="4">
    <source>
        <dbReference type="ARBA" id="ARBA00023136"/>
    </source>
</evidence>
<organism evidence="7 8">
    <name type="scientific">Micrococcus terreus</name>
    <dbReference type="NCBI Taxonomy" id="574650"/>
    <lineage>
        <taxon>Bacteria</taxon>
        <taxon>Bacillati</taxon>
        <taxon>Actinomycetota</taxon>
        <taxon>Actinomycetes</taxon>
        <taxon>Micrococcales</taxon>
        <taxon>Micrococcaceae</taxon>
        <taxon>Micrococcus</taxon>
    </lineage>
</organism>
<feature type="transmembrane region" description="Helical" evidence="5">
    <location>
        <begin position="140"/>
        <end position="173"/>
    </location>
</feature>
<reference evidence="7 8" key="1">
    <citation type="submission" date="2016-10" db="EMBL/GenBank/DDBJ databases">
        <authorList>
            <person name="de Groot N.N."/>
        </authorList>
    </citation>
    <scope>NUCLEOTIDE SEQUENCE [LARGE SCALE GENOMIC DNA]</scope>
    <source>
        <strain evidence="7 8">CGMCC 1.7054</strain>
    </source>
</reference>
<protein>
    <recommendedName>
        <fullName evidence="5">UPF0182 protein SAMN04487966_101406</fullName>
    </recommendedName>
</protein>
<feature type="region of interest" description="Disordered" evidence="6">
    <location>
        <begin position="864"/>
        <end position="920"/>
    </location>
</feature>
<feature type="transmembrane region" description="Helical" evidence="5">
    <location>
        <begin position="194"/>
        <end position="211"/>
    </location>
</feature>
<proteinExistence type="inferred from homology"/>
<keyword evidence="8" id="KW-1185">Reference proteome</keyword>
<dbReference type="InterPro" id="IPR005372">
    <property type="entry name" value="UPF0182"/>
</dbReference>
<name>A0A1I7MEY3_9MICC</name>
<feature type="region of interest" description="Disordered" evidence="6">
    <location>
        <begin position="460"/>
        <end position="495"/>
    </location>
</feature>
<dbReference type="Pfam" id="PF03699">
    <property type="entry name" value="UPF0182"/>
    <property type="match status" value="1"/>
</dbReference>
<dbReference type="HAMAP" id="MF_01600">
    <property type="entry name" value="UPF0182"/>
    <property type="match status" value="1"/>
</dbReference>
<feature type="compositionally biased region" description="Basic and acidic residues" evidence="6">
    <location>
        <begin position="471"/>
        <end position="481"/>
    </location>
</feature>
<comment type="caution">
    <text evidence="5">Lacks conserved residue(s) required for the propagation of feature annotation.</text>
</comment>
<comment type="similarity">
    <text evidence="5">Belongs to the UPF0182 family.</text>
</comment>
<feature type="region of interest" description="Disordered" evidence="6">
    <location>
        <begin position="936"/>
        <end position="981"/>
    </location>
</feature>
<evidence type="ECO:0000256" key="2">
    <source>
        <dbReference type="ARBA" id="ARBA00022692"/>
    </source>
</evidence>
<dbReference type="RefSeq" id="WP_091693516.1">
    <property type="nucleotide sequence ID" value="NZ_FPCG01000001.1"/>
</dbReference>
<gene>
    <name evidence="7" type="ORF">SAMN04487966_101406</name>
</gene>
<keyword evidence="3 5" id="KW-1133">Transmembrane helix</keyword>
<feature type="transmembrane region" description="Helical" evidence="5">
    <location>
        <begin position="234"/>
        <end position="257"/>
    </location>
</feature>
<sequence>MLTIIIVAALVALFVLFSGVYTEILWFNQIGYSEVFWTEHITRAVLFVIGALVMGGATWAAMWLAWRSRPKNLGDRTRDTLAQYQQQLEPIRRLVFIGVPALLAFFAGSAAMSAWQDVLLFLNQVPYGKVDPEFGMDFSFYMATLPMLGILVGYLISVVLIAGIAGLLVHYLYGSIRVEERGGITVEKGARIHLGVFAALFLILQGANYWLDRYRTLQSQSGQWAGALYTDVHAVIPTSTILAVAAVLVAILFVVTIITGRWRISLIGTVVLIIGAIVAGGAYPFAIQEWQVKPSEQTREAEYIKRNIELTREAYGLNEIENTQYAGETEAEEGGLTGESTNTANIRLMDPNLLSRTFGQLQQFRPYYGFPNTLHVDRYEVDGETKDTIIAAREVNVDRESSWVNQHIIYTHGYGMVAADASEVSAGGRPSFLLSGIPSRGDLGSDADYEPRIYFGMNSPQYSVVGAPDNAPERERDRPQDADSTEDTTYTFSGDGGPSVGNLFNKLVYAIKFGSTELLLSTDINSESQILYDRNPVQRVEKVAPYLTVDSNSYPAIVDGRIQWIVDAYTTSDAFPYSKQEQLDSATRDALNTDVAANLSGRVNYIRNSVKATVDAYSGEVTLYAWEEDPLLQAWQKVYPSTLKPYSEMTAELMDHVRYPEDMFKVQRELLGRYHVTNPGDFYENNDAWSVPADPTQGNADVKQPPYYMSLQMPGKDEPAFSLTTTFIPQLREAGTQRNVLYGFLSANGDAGTGKDGEKAESYGHLQLLELPRSTAVPGPGQAQANFDSNDQVSRELNLLRQGASDVINGNMITLPVANGILYVQPVYVQSTGSTSYPTLRKVLVSFGDRVGFGDTLQESLDQVFGGDSGVDTGEPPAAPGEGEPGADPTPPLAQSDQERLSEALADAQSAIEASETAMASGDWAAYGEAQSQLNDALSRATEADDAIRDATGTPDPAAEDSAEGEAPTEEAAPEGEGNDG</sequence>
<dbReference type="Proteomes" id="UP000198881">
    <property type="component" value="Unassembled WGS sequence"/>
</dbReference>
<dbReference type="GO" id="GO:0005576">
    <property type="term" value="C:extracellular region"/>
    <property type="evidence" value="ECO:0007669"/>
    <property type="project" value="TreeGrafter"/>
</dbReference>
<evidence type="ECO:0000256" key="6">
    <source>
        <dbReference type="SAM" id="MobiDB-lite"/>
    </source>
</evidence>
<feature type="compositionally biased region" description="Low complexity" evidence="6">
    <location>
        <begin position="872"/>
        <end position="882"/>
    </location>
</feature>
<keyword evidence="1 5" id="KW-1003">Cell membrane</keyword>
<evidence type="ECO:0000256" key="1">
    <source>
        <dbReference type="ARBA" id="ARBA00022475"/>
    </source>
</evidence>
<evidence type="ECO:0000256" key="5">
    <source>
        <dbReference type="HAMAP-Rule" id="MF_01600"/>
    </source>
</evidence>
<feature type="compositionally biased region" description="Acidic residues" evidence="6">
    <location>
        <begin position="958"/>
        <end position="981"/>
    </location>
</feature>
<feature type="transmembrane region" description="Helical" evidence="5">
    <location>
        <begin position="94"/>
        <end position="115"/>
    </location>
</feature>
<dbReference type="GO" id="GO:0005886">
    <property type="term" value="C:plasma membrane"/>
    <property type="evidence" value="ECO:0007669"/>
    <property type="project" value="UniProtKB-SubCell"/>
</dbReference>
<dbReference type="AlphaFoldDB" id="A0A1I7MEY3"/>